<proteinExistence type="predicted"/>
<keyword evidence="1" id="KW-0378">Hydrolase</keyword>
<dbReference type="GO" id="GO:0006508">
    <property type="term" value="P:proteolysis"/>
    <property type="evidence" value="ECO:0007669"/>
    <property type="project" value="UniProtKB-KW"/>
</dbReference>
<dbReference type="GO" id="GO:0008233">
    <property type="term" value="F:peptidase activity"/>
    <property type="evidence" value="ECO:0007669"/>
    <property type="project" value="UniProtKB-KW"/>
</dbReference>
<dbReference type="EMBL" id="CP045810">
    <property type="protein sequence ID" value="QHN39704.1"/>
    <property type="molecule type" value="Genomic_DNA"/>
</dbReference>
<gene>
    <name evidence="1" type="ORF">GII30_11495</name>
</gene>
<name>A0A857KJE8_9ACTN</name>
<dbReference type="SUPFAM" id="SSF81923">
    <property type="entry name" value="Double Clp-N motif"/>
    <property type="match status" value="1"/>
</dbReference>
<keyword evidence="1" id="KW-0067">ATP-binding</keyword>
<reference evidence="1" key="1">
    <citation type="journal article" date="2021" name="Nat. Microbiol.">
        <title>Cocultivation of an ultrasmall environmental parasitic bacterium with lytic ability against bacteria associated with wastewater foams.</title>
        <authorList>
            <person name="Batinovic S."/>
            <person name="Rose J.J.A."/>
            <person name="Ratcliffe J."/>
            <person name="Seviour R.J."/>
            <person name="Petrovski S."/>
        </authorList>
    </citation>
    <scope>NUCLEOTIDE SEQUENCE</scope>
    <source>
        <strain evidence="1">CON44</strain>
    </source>
</reference>
<dbReference type="AlphaFoldDB" id="A0A857KJE8"/>
<dbReference type="InterPro" id="IPR004176">
    <property type="entry name" value="Clp_R_N"/>
</dbReference>
<dbReference type="InterPro" id="IPR036628">
    <property type="entry name" value="Clp_N_dom_sf"/>
</dbReference>
<accession>A0A857KJE8</accession>
<keyword evidence="1" id="KW-0547">Nucleotide-binding</keyword>
<evidence type="ECO:0000313" key="1">
    <source>
        <dbReference type="EMBL" id="QHN39704.1"/>
    </source>
</evidence>
<protein>
    <submittedName>
        <fullName evidence="1">ATP-dependent Clp protease ATP-binding subunit</fullName>
    </submittedName>
</protein>
<dbReference type="PROSITE" id="PS51903">
    <property type="entry name" value="CLP_R"/>
    <property type="match status" value="1"/>
</dbReference>
<sequence>MVDGMAQPVKLDDLISAIVKVHDDPLDQLQDAALAAQHLGDLADHLLGHFVDQARRSGASWADIGEALGVTRQAAQKRFVPGKDDKQDFSRFTPRAQKVVTASLTDAQTRRTEFIEPANLAVALFTEPEGIAAKALQEQGVTAETLAERLELAGPAENPPALVPFSADAKKVLEGTFREALRLGHNYIGTEHILLALLECENGAGPLHAVGATKEATEAYVTKVLSAYE</sequence>
<dbReference type="Gene3D" id="1.10.1780.10">
    <property type="entry name" value="Clp, N-terminal domain"/>
    <property type="match status" value="1"/>
</dbReference>
<keyword evidence="1" id="KW-0645">Protease</keyword>
<organism evidence="1">
    <name type="scientific">Gordonia amarae</name>
    <dbReference type="NCBI Taxonomy" id="36821"/>
    <lineage>
        <taxon>Bacteria</taxon>
        <taxon>Bacillati</taxon>
        <taxon>Actinomycetota</taxon>
        <taxon>Actinomycetes</taxon>
        <taxon>Mycobacteriales</taxon>
        <taxon>Gordoniaceae</taxon>
        <taxon>Gordonia</taxon>
    </lineage>
</organism>
<dbReference type="GO" id="GO:0005524">
    <property type="term" value="F:ATP binding"/>
    <property type="evidence" value="ECO:0007669"/>
    <property type="project" value="UniProtKB-KW"/>
</dbReference>
<dbReference type="Pfam" id="PF02861">
    <property type="entry name" value="Clp_N"/>
    <property type="match status" value="1"/>
</dbReference>